<dbReference type="Gene3D" id="3.40.605.10">
    <property type="entry name" value="Aldehyde Dehydrogenase, Chain A, domain 1"/>
    <property type="match status" value="1"/>
</dbReference>
<dbReference type="OrthoDB" id="9762913at2"/>
<dbReference type="PANTHER" id="PTHR43570:SF20">
    <property type="entry name" value="ALDEHYDE DEHYDROGENASE ALDX-RELATED"/>
    <property type="match status" value="1"/>
</dbReference>
<feature type="active site" evidence="5 6">
    <location>
        <position position="205"/>
    </location>
</feature>
<keyword evidence="2 4" id="KW-0560">Oxidoreductase</keyword>
<dbReference type="InterPro" id="IPR016161">
    <property type="entry name" value="Ald_DH/histidinol_DH"/>
</dbReference>
<dbReference type="Proteomes" id="UP000007435">
    <property type="component" value="Chromosome"/>
</dbReference>
<dbReference type="EMBL" id="CP002305">
    <property type="protein sequence ID" value="ADQ18553.1"/>
    <property type="molecule type" value="Genomic_DNA"/>
</dbReference>
<organism evidence="9 10">
    <name type="scientific">Leadbetterella byssophila (strain DSM 17132 / JCM 16389 / KACC 11308 / NBRC 106382 / 4M15)</name>
    <dbReference type="NCBI Taxonomy" id="649349"/>
    <lineage>
        <taxon>Bacteria</taxon>
        <taxon>Pseudomonadati</taxon>
        <taxon>Bacteroidota</taxon>
        <taxon>Cytophagia</taxon>
        <taxon>Cytophagales</taxon>
        <taxon>Leadbetterellaceae</taxon>
        <taxon>Leadbetterella</taxon>
    </lineage>
</organism>
<dbReference type="InterPro" id="IPR029510">
    <property type="entry name" value="Ald_DH_CS_GLU"/>
</dbReference>
<dbReference type="InterPro" id="IPR016162">
    <property type="entry name" value="Ald_DH_N"/>
</dbReference>
<evidence type="ECO:0000256" key="3">
    <source>
        <dbReference type="ARBA" id="ARBA00023027"/>
    </source>
</evidence>
<evidence type="ECO:0000256" key="7">
    <source>
        <dbReference type="RuleBase" id="RU003345"/>
    </source>
</evidence>
<dbReference type="PANTHER" id="PTHR43570">
    <property type="entry name" value="ALDEHYDE DEHYDROGENASE"/>
    <property type="match status" value="1"/>
</dbReference>
<evidence type="ECO:0000313" key="10">
    <source>
        <dbReference type="Proteomes" id="UP000007435"/>
    </source>
</evidence>
<dbReference type="Pfam" id="PF00171">
    <property type="entry name" value="Aldedh"/>
    <property type="match status" value="1"/>
</dbReference>
<dbReference type="SUPFAM" id="SSF53720">
    <property type="entry name" value="ALDH-like"/>
    <property type="match status" value="1"/>
</dbReference>
<evidence type="ECO:0000256" key="6">
    <source>
        <dbReference type="PROSITE-ProRule" id="PRU10007"/>
    </source>
</evidence>
<dbReference type="AlphaFoldDB" id="E4RSI3"/>
<dbReference type="PROSITE" id="PS00687">
    <property type="entry name" value="ALDEHYDE_DEHYDR_GLU"/>
    <property type="match status" value="1"/>
</dbReference>
<gene>
    <name evidence="9" type="ordered locus">Lbys_2891</name>
</gene>
<dbReference type="PIRSF" id="PIRSF036492">
    <property type="entry name" value="ALDH"/>
    <property type="match status" value="1"/>
</dbReference>
<evidence type="ECO:0000256" key="4">
    <source>
        <dbReference type="PIRNR" id="PIRNR036492"/>
    </source>
</evidence>
<dbReference type="FunFam" id="3.40.309.10:FF:000003">
    <property type="entry name" value="Aldehyde dehydrogenase"/>
    <property type="match status" value="1"/>
</dbReference>
<dbReference type="FunFam" id="3.40.605.10:FF:000004">
    <property type="entry name" value="Aldehyde dehydrogenase"/>
    <property type="match status" value="1"/>
</dbReference>
<dbReference type="HOGENOM" id="CLU_005391_3_1_10"/>
<dbReference type="InterPro" id="IPR015590">
    <property type="entry name" value="Aldehyde_DH_dom"/>
</dbReference>
<evidence type="ECO:0000259" key="8">
    <source>
        <dbReference type="Pfam" id="PF00171"/>
    </source>
</evidence>
<dbReference type="GO" id="GO:0005737">
    <property type="term" value="C:cytoplasm"/>
    <property type="evidence" value="ECO:0007669"/>
    <property type="project" value="TreeGrafter"/>
</dbReference>
<keyword evidence="10" id="KW-1185">Reference proteome</keyword>
<name>E4RSI3_LEAB4</name>
<comment type="similarity">
    <text evidence="1 4 7">Belongs to the aldehyde dehydrogenase family.</text>
</comment>
<proteinExistence type="inferred from homology"/>
<reference evidence="9 10" key="2">
    <citation type="journal article" date="2011" name="Stand. Genomic Sci.">
        <title>Complete genome sequence of Leadbetterella byssophila type strain (4M15).</title>
        <authorList>
            <person name="Abt B."/>
            <person name="Teshima H."/>
            <person name="Lucas S."/>
            <person name="Lapidus A."/>
            <person name="Del Rio T.G."/>
            <person name="Nolan M."/>
            <person name="Tice H."/>
            <person name="Cheng J.F."/>
            <person name="Pitluck S."/>
            <person name="Liolios K."/>
            <person name="Pagani I."/>
            <person name="Ivanova N."/>
            <person name="Mavromatis K."/>
            <person name="Pati A."/>
            <person name="Tapia R."/>
            <person name="Han C."/>
            <person name="Goodwin L."/>
            <person name="Chen A."/>
            <person name="Palaniappan K."/>
            <person name="Land M."/>
            <person name="Hauser L."/>
            <person name="Chang Y.J."/>
            <person name="Jeffries C.D."/>
            <person name="Rohde M."/>
            <person name="Goker M."/>
            <person name="Tindall B.J."/>
            <person name="Detter J.C."/>
            <person name="Woyke T."/>
            <person name="Bristow J."/>
            <person name="Eisen J.A."/>
            <person name="Markowitz V."/>
            <person name="Hugenholtz P."/>
            <person name="Klenk H.P."/>
            <person name="Kyrpides N.C."/>
        </authorList>
    </citation>
    <scope>NUCLEOTIDE SEQUENCE [LARGE SCALE GENOMIC DNA]</scope>
    <source>
        <strain evidence="10">DSM 17132 / JCM 16389 / KACC 11308 / NBRC 106382 / 4M15</strain>
    </source>
</reference>
<dbReference type="GO" id="GO:0006081">
    <property type="term" value="P:aldehyde metabolic process"/>
    <property type="evidence" value="ECO:0007669"/>
    <property type="project" value="InterPro"/>
</dbReference>
<dbReference type="CDD" id="cd07134">
    <property type="entry name" value="ALDH_AlkH-like"/>
    <property type="match status" value="1"/>
</dbReference>
<feature type="active site" evidence="5">
    <location>
        <position position="239"/>
    </location>
</feature>
<reference key="1">
    <citation type="submission" date="2010-11" db="EMBL/GenBank/DDBJ databases">
        <title>The complete genome of Leadbetterella byssophila DSM 17132.</title>
        <authorList>
            <consortium name="US DOE Joint Genome Institute (JGI-PGF)"/>
            <person name="Lucas S."/>
            <person name="Copeland A."/>
            <person name="Lapidus A."/>
            <person name="Glavina del Rio T."/>
            <person name="Dalin E."/>
            <person name="Tice H."/>
            <person name="Bruce D."/>
            <person name="Goodwin L."/>
            <person name="Pitluck S."/>
            <person name="Kyrpides N."/>
            <person name="Mavromatis K."/>
            <person name="Ivanova N."/>
            <person name="Teshima H."/>
            <person name="Brettin T."/>
            <person name="Detter J.C."/>
            <person name="Han C."/>
            <person name="Tapia R."/>
            <person name="Land M."/>
            <person name="Hauser L."/>
            <person name="Markowitz V."/>
            <person name="Cheng J.-F."/>
            <person name="Hugenholtz P."/>
            <person name="Woyke T."/>
            <person name="Wu D."/>
            <person name="Tindall B."/>
            <person name="Pomrenke H.G."/>
            <person name="Brambilla E."/>
            <person name="Klenk H.-P."/>
            <person name="Eisen J.A."/>
        </authorList>
    </citation>
    <scope>NUCLEOTIDE SEQUENCE [LARGE SCALE GENOMIC DNA]</scope>
    <source>
        <strain>DSM 17132</strain>
    </source>
</reference>
<dbReference type="KEGG" id="lby:Lbys_2891"/>
<evidence type="ECO:0000256" key="5">
    <source>
        <dbReference type="PIRSR" id="PIRSR036492-1"/>
    </source>
</evidence>
<evidence type="ECO:0000256" key="1">
    <source>
        <dbReference type="ARBA" id="ARBA00009986"/>
    </source>
</evidence>
<protein>
    <recommendedName>
        <fullName evidence="4">Aldehyde dehydrogenase</fullName>
    </recommendedName>
</protein>
<dbReference type="InterPro" id="IPR016163">
    <property type="entry name" value="Ald_DH_C"/>
</dbReference>
<evidence type="ECO:0000256" key="2">
    <source>
        <dbReference type="ARBA" id="ARBA00023002"/>
    </source>
</evidence>
<evidence type="ECO:0000313" key="9">
    <source>
        <dbReference type="EMBL" id="ADQ18553.1"/>
    </source>
</evidence>
<dbReference type="STRING" id="649349.Lbys_2891"/>
<feature type="domain" description="Aldehyde dehydrogenase" evidence="8">
    <location>
        <begin position="15"/>
        <end position="425"/>
    </location>
</feature>
<accession>E4RSI3</accession>
<dbReference type="Gene3D" id="3.40.309.10">
    <property type="entry name" value="Aldehyde Dehydrogenase, Chain A, domain 2"/>
    <property type="match status" value="1"/>
</dbReference>
<sequence>MQEFQLQKSKVAEPLDFTHRKRRLKALKEAVLFTYRDEIREALWKDFRKPVAEVDLSEVYAITSEIDHALRHLKRWMSDKYVRTPLAFFGSSSHIRYEPKGLCLIISPWNFPVNLALGPLVSAVAAGNRVILKPSELTPHSSAVVRKIVEAIFPPEEVAVVEGGVETSTELLDLPFHHIFFTGSPQVGKIVMKAAAKHLSSVTLELGGKSPVIIDETADLKAAAKRLAWGKWMNAGQICIAPDYIFVHHTQKEQFLTELRKVVEEFYNKNPTESVSFCSMVNEKHAERVYGYLEEAVEKGAKIQFGGGKEGKRIEPTVITNVPLGSAIMKEEIFGPVLPVLPYREKEDVIRYIHHGEKPLALYIFSKNEGNINYFLTNTRAGGSCINNADMHFLQPYLPFGGDNYSGLGKAHGHWGFLAFSNERAVYRQNIPSVLEKLMPPYTSGKNKVIEAIVKWL</sequence>
<keyword evidence="3" id="KW-0520">NAD</keyword>
<dbReference type="GO" id="GO:0004029">
    <property type="term" value="F:aldehyde dehydrogenase (NAD+) activity"/>
    <property type="evidence" value="ECO:0007669"/>
    <property type="project" value="TreeGrafter"/>
</dbReference>
<dbReference type="eggNOG" id="COG1012">
    <property type="taxonomic scope" value="Bacteria"/>
</dbReference>
<dbReference type="InterPro" id="IPR012394">
    <property type="entry name" value="Aldehyde_DH_NAD(P)"/>
</dbReference>
<dbReference type="RefSeq" id="WP_013409585.1">
    <property type="nucleotide sequence ID" value="NC_014655.1"/>
</dbReference>